<evidence type="ECO:0000256" key="6">
    <source>
        <dbReference type="ARBA" id="ARBA00022723"/>
    </source>
</evidence>
<dbReference type="SUPFAM" id="SSF56784">
    <property type="entry name" value="HAD-like"/>
    <property type="match status" value="1"/>
</dbReference>
<dbReference type="InterPro" id="IPR006549">
    <property type="entry name" value="HAD-SF_hydro_IIIA"/>
</dbReference>
<organism evidence="10 11">
    <name type="scientific">Nemorincola caseinilytica</name>
    <dbReference type="NCBI Taxonomy" id="2054315"/>
    <lineage>
        <taxon>Bacteria</taxon>
        <taxon>Pseudomonadati</taxon>
        <taxon>Bacteroidota</taxon>
        <taxon>Chitinophagia</taxon>
        <taxon>Chitinophagales</taxon>
        <taxon>Chitinophagaceae</taxon>
        <taxon>Nemorincola</taxon>
    </lineage>
</organism>
<evidence type="ECO:0000256" key="4">
    <source>
        <dbReference type="ARBA" id="ARBA00011245"/>
    </source>
</evidence>
<dbReference type="PANTHER" id="PTHR42891:SF1">
    <property type="entry name" value="D-GLYCERO-BETA-D-MANNO-HEPTOSE-1,7-BISPHOSPHATE 7-PHOSPHATASE"/>
    <property type="match status" value="1"/>
</dbReference>
<sequence>MTKMNLLEQKPDIDRSWTLFLDRDGVINIESVGSYITSWKEFQFHDGAKDAIKALSKMFGRIVVVSNQRGVGRGIMTMDALWEISANLRDAVAEHGGRIDKVYNCTAVNDDDHNRKPNVGMGMQAQEDIPEIEFRKSVMVGNSMSDMEFGKRLNMHTVFLTTKHDPVELPNDLVDEQYGSLQAWSNTLEPAEMIS</sequence>
<evidence type="ECO:0000256" key="1">
    <source>
        <dbReference type="ARBA" id="ARBA00001946"/>
    </source>
</evidence>
<gene>
    <name evidence="10" type="ORF">GCM10023093_09880</name>
</gene>
<evidence type="ECO:0000256" key="9">
    <source>
        <dbReference type="ARBA" id="ARBA00031828"/>
    </source>
</evidence>
<dbReference type="Pfam" id="PF08645">
    <property type="entry name" value="PNK3P"/>
    <property type="match status" value="1"/>
</dbReference>
<proteinExistence type="inferred from homology"/>
<evidence type="ECO:0000313" key="11">
    <source>
        <dbReference type="Proteomes" id="UP001500067"/>
    </source>
</evidence>
<evidence type="ECO:0000256" key="3">
    <source>
        <dbReference type="ARBA" id="ARBA00005628"/>
    </source>
</evidence>
<comment type="caution">
    <text evidence="10">The sequence shown here is derived from an EMBL/GenBank/DDBJ whole genome shotgun (WGS) entry which is preliminary data.</text>
</comment>
<protein>
    <recommendedName>
        <fullName evidence="9">D,D-heptose 1,7-bisphosphate phosphatase</fullName>
    </recommendedName>
</protein>
<keyword evidence="11" id="KW-1185">Reference proteome</keyword>
<dbReference type="PANTHER" id="PTHR42891">
    <property type="entry name" value="D-GLYCERO-BETA-D-MANNO-HEPTOSE-1,7-BISPHOSPHATE 7-PHOSPHATASE"/>
    <property type="match status" value="1"/>
</dbReference>
<keyword evidence="8" id="KW-0119">Carbohydrate metabolism</keyword>
<evidence type="ECO:0000256" key="2">
    <source>
        <dbReference type="ARBA" id="ARBA00004496"/>
    </source>
</evidence>
<keyword evidence="6" id="KW-0479">Metal-binding</keyword>
<dbReference type="InterPro" id="IPR004446">
    <property type="entry name" value="Heptose_bisP_phosphatase"/>
</dbReference>
<name>A0ABP8N7P8_9BACT</name>
<dbReference type="NCBIfam" id="TIGR01662">
    <property type="entry name" value="HAD-SF-IIIA"/>
    <property type="match status" value="1"/>
</dbReference>
<comment type="cofactor">
    <cofactor evidence="1">
        <name>Mg(2+)</name>
        <dbReference type="ChEBI" id="CHEBI:18420"/>
    </cofactor>
</comment>
<evidence type="ECO:0000256" key="5">
    <source>
        <dbReference type="ARBA" id="ARBA00022490"/>
    </source>
</evidence>
<dbReference type="InterPro" id="IPR006543">
    <property type="entry name" value="Histidinol-phos"/>
</dbReference>
<comment type="subcellular location">
    <subcellularLocation>
        <location evidence="2">Cytoplasm</location>
    </subcellularLocation>
</comment>
<dbReference type="Proteomes" id="UP001500067">
    <property type="component" value="Unassembled WGS sequence"/>
</dbReference>
<keyword evidence="7" id="KW-0378">Hydrolase</keyword>
<dbReference type="InterPro" id="IPR013954">
    <property type="entry name" value="PNK3P"/>
</dbReference>
<reference evidence="11" key="1">
    <citation type="journal article" date="2019" name="Int. J. Syst. Evol. Microbiol.">
        <title>The Global Catalogue of Microorganisms (GCM) 10K type strain sequencing project: providing services to taxonomists for standard genome sequencing and annotation.</title>
        <authorList>
            <consortium name="The Broad Institute Genomics Platform"/>
            <consortium name="The Broad Institute Genome Sequencing Center for Infectious Disease"/>
            <person name="Wu L."/>
            <person name="Ma J."/>
        </authorList>
    </citation>
    <scope>NUCLEOTIDE SEQUENCE [LARGE SCALE GENOMIC DNA]</scope>
    <source>
        <strain evidence="11">JCM 32105</strain>
    </source>
</reference>
<dbReference type="InterPro" id="IPR023214">
    <property type="entry name" value="HAD_sf"/>
</dbReference>
<evidence type="ECO:0000256" key="8">
    <source>
        <dbReference type="ARBA" id="ARBA00023277"/>
    </source>
</evidence>
<accession>A0ABP8N7P8</accession>
<dbReference type="Gene3D" id="3.40.50.1000">
    <property type="entry name" value="HAD superfamily/HAD-like"/>
    <property type="match status" value="1"/>
</dbReference>
<comment type="similarity">
    <text evidence="3">Belongs to the GmhB family.</text>
</comment>
<comment type="subunit">
    <text evidence="4">Monomer.</text>
</comment>
<keyword evidence="5" id="KW-0963">Cytoplasm</keyword>
<evidence type="ECO:0000256" key="7">
    <source>
        <dbReference type="ARBA" id="ARBA00022801"/>
    </source>
</evidence>
<evidence type="ECO:0000313" key="10">
    <source>
        <dbReference type="EMBL" id="GAA4462742.1"/>
    </source>
</evidence>
<dbReference type="NCBIfam" id="TIGR01656">
    <property type="entry name" value="Histidinol-ppas"/>
    <property type="match status" value="1"/>
</dbReference>
<dbReference type="EMBL" id="BAABFA010000008">
    <property type="protein sequence ID" value="GAA4462742.1"/>
    <property type="molecule type" value="Genomic_DNA"/>
</dbReference>
<dbReference type="InterPro" id="IPR036412">
    <property type="entry name" value="HAD-like_sf"/>
</dbReference>